<protein>
    <submittedName>
        <fullName evidence="2">Uncharacterized protein</fullName>
    </submittedName>
</protein>
<keyword evidence="3" id="KW-1185">Reference proteome</keyword>
<feature type="region of interest" description="Disordered" evidence="1">
    <location>
        <begin position="100"/>
        <end position="144"/>
    </location>
</feature>
<feature type="compositionally biased region" description="Polar residues" evidence="1">
    <location>
        <begin position="122"/>
        <end position="132"/>
    </location>
</feature>
<name>A0A9N7TM58_PLEPL</name>
<feature type="compositionally biased region" description="Basic and acidic residues" evidence="1">
    <location>
        <begin position="70"/>
        <end position="80"/>
    </location>
</feature>
<feature type="region of interest" description="Disordered" evidence="1">
    <location>
        <begin position="57"/>
        <end position="85"/>
    </location>
</feature>
<comment type="caution">
    <text evidence="2">The sequence shown here is derived from an EMBL/GenBank/DDBJ whole genome shotgun (WGS) entry which is preliminary data.</text>
</comment>
<proteinExistence type="predicted"/>
<evidence type="ECO:0000313" key="2">
    <source>
        <dbReference type="EMBL" id="CAB1414193.1"/>
    </source>
</evidence>
<gene>
    <name evidence="2" type="ORF">PLEPLA_LOCUS1900</name>
</gene>
<accession>A0A9N7TM58</accession>
<reference evidence="2" key="1">
    <citation type="submission" date="2020-03" db="EMBL/GenBank/DDBJ databases">
        <authorList>
            <person name="Weist P."/>
        </authorList>
    </citation>
    <scope>NUCLEOTIDE SEQUENCE</scope>
</reference>
<dbReference type="Proteomes" id="UP001153269">
    <property type="component" value="Unassembled WGS sequence"/>
</dbReference>
<dbReference type="AlphaFoldDB" id="A0A9N7TM58"/>
<organism evidence="2 3">
    <name type="scientific">Pleuronectes platessa</name>
    <name type="common">European plaice</name>
    <dbReference type="NCBI Taxonomy" id="8262"/>
    <lineage>
        <taxon>Eukaryota</taxon>
        <taxon>Metazoa</taxon>
        <taxon>Chordata</taxon>
        <taxon>Craniata</taxon>
        <taxon>Vertebrata</taxon>
        <taxon>Euteleostomi</taxon>
        <taxon>Actinopterygii</taxon>
        <taxon>Neopterygii</taxon>
        <taxon>Teleostei</taxon>
        <taxon>Neoteleostei</taxon>
        <taxon>Acanthomorphata</taxon>
        <taxon>Carangaria</taxon>
        <taxon>Pleuronectiformes</taxon>
        <taxon>Pleuronectoidei</taxon>
        <taxon>Pleuronectidae</taxon>
        <taxon>Pleuronectes</taxon>
    </lineage>
</organism>
<dbReference type="EMBL" id="CADEAL010000091">
    <property type="protein sequence ID" value="CAB1414193.1"/>
    <property type="molecule type" value="Genomic_DNA"/>
</dbReference>
<evidence type="ECO:0000256" key="1">
    <source>
        <dbReference type="SAM" id="MobiDB-lite"/>
    </source>
</evidence>
<evidence type="ECO:0000313" key="3">
    <source>
        <dbReference type="Proteomes" id="UP001153269"/>
    </source>
</evidence>
<sequence length="144" mass="14803">MAAGESVPVEDASLLAVVRSEVKSSGSCSCENADVRPGVRGTNVQCCRPRDTVHIRDRRDGKAAPTQTRASDESSHRAAAHDSNAAACFPTNVRNSLCVGVSSERPPAPFKSSGGPGDAAAATQSEGVSSARPQKGGLVVFSPR</sequence>